<evidence type="ECO:0000313" key="5">
    <source>
        <dbReference type="Proteomes" id="UP001597285"/>
    </source>
</evidence>
<name>A0ABW4NSM5_9LACT</name>
<dbReference type="InterPro" id="IPR003362">
    <property type="entry name" value="Bact_transf"/>
</dbReference>
<keyword evidence="4" id="KW-0808">Transferase</keyword>
<keyword evidence="2" id="KW-0472">Membrane</keyword>
<dbReference type="PANTHER" id="PTHR30576:SF8">
    <property type="entry name" value="UNDECAPRENYL-PHOSPHATE GALACTOSE PHOSPHOTRANSFERASE"/>
    <property type="match status" value="1"/>
</dbReference>
<evidence type="ECO:0000256" key="1">
    <source>
        <dbReference type="ARBA" id="ARBA00006464"/>
    </source>
</evidence>
<evidence type="ECO:0000256" key="2">
    <source>
        <dbReference type="SAM" id="Phobius"/>
    </source>
</evidence>
<dbReference type="EMBL" id="JBHUFF010000022">
    <property type="protein sequence ID" value="MFD1800517.1"/>
    <property type="molecule type" value="Genomic_DNA"/>
</dbReference>
<dbReference type="GO" id="GO:0016740">
    <property type="term" value="F:transferase activity"/>
    <property type="evidence" value="ECO:0007669"/>
    <property type="project" value="UniProtKB-KW"/>
</dbReference>
<comment type="caution">
    <text evidence="4">The sequence shown here is derived from an EMBL/GenBank/DDBJ whole genome shotgun (WGS) entry which is preliminary data.</text>
</comment>
<feature type="transmembrane region" description="Helical" evidence="2">
    <location>
        <begin position="14"/>
        <end position="34"/>
    </location>
</feature>
<dbReference type="Pfam" id="PF02397">
    <property type="entry name" value="Bac_transf"/>
    <property type="match status" value="1"/>
</dbReference>
<protein>
    <submittedName>
        <fullName evidence="4">Sugar transferase</fullName>
    </submittedName>
</protein>
<keyword evidence="2" id="KW-0812">Transmembrane</keyword>
<sequence length="239" mass="27848">MNHYLTVKMGVDKLAALLLLLLIWPLILVCGILIKIEDSTGPIFFLQERVGRKNKTFKIYKLRSMRAEKDSNGNPLTERERLLTIGLIIRKLSLDEMPQLINILRGEMSFIGPRPLLVNYLPCYTKKEIQRHNVNPGISGWAQVNGRNSLNWEERFALDIEYIEKVSFSFDFKILFLTIVKVIKRSDISENEEENLEDFDNYRVNQWQVEELPKAMVNIYGNSVIIHALNQLKQERANE</sequence>
<feature type="domain" description="Bacterial sugar transferase" evidence="3">
    <location>
        <begin position="8"/>
        <end position="184"/>
    </location>
</feature>
<proteinExistence type="inferred from homology"/>
<accession>A0ABW4NSM5</accession>
<dbReference type="PANTHER" id="PTHR30576">
    <property type="entry name" value="COLANIC BIOSYNTHESIS UDP-GLUCOSE LIPID CARRIER TRANSFERASE"/>
    <property type="match status" value="1"/>
</dbReference>
<dbReference type="RefSeq" id="WP_058918725.1">
    <property type="nucleotide sequence ID" value="NZ_JBHSQC010000002.1"/>
</dbReference>
<evidence type="ECO:0000313" key="4">
    <source>
        <dbReference type="EMBL" id="MFD1800517.1"/>
    </source>
</evidence>
<keyword evidence="2" id="KW-1133">Transmembrane helix</keyword>
<comment type="similarity">
    <text evidence="1">Belongs to the bacterial sugar transferase family.</text>
</comment>
<gene>
    <name evidence="4" type="ORF">ACFSBK_11720</name>
</gene>
<keyword evidence="5" id="KW-1185">Reference proteome</keyword>
<organism evidence="4 5">
    <name type="scientific">Carnobacterium antarcticum</name>
    <dbReference type="NCBI Taxonomy" id="2126436"/>
    <lineage>
        <taxon>Bacteria</taxon>
        <taxon>Bacillati</taxon>
        <taxon>Bacillota</taxon>
        <taxon>Bacilli</taxon>
        <taxon>Lactobacillales</taxon>
        <taxon>Carnobacteriaceae</taxon>
        <taxon>Carnobacterium</taxon>
    </lineage>
</organism>
<reference evidence="5" key="1">
    <citation type="journal article" date="2019" name="Int. J. Syst. Evol. Microbiol.">
        <title>The Global Catalogue of Microorganisms (GCM) 10K type strain sequencing project: providing services to taxonomists for standard genome sequencing and annotation.</title>
        <authorList>
            <consortium name="The Broad Institute Genomics Platform"/>
            <consortium name="The Broad Institute Genome Sequencing Center for Infectious Disease"/>
            <person name="Wu L."/>
            <person name="Ma J."/>
        </authorList>
    </citation>
    <scope>NUCLEOTIDE SEQUENCE [LARGE SCALE GENOMIC DNA]</scope>
    <source>
        <strain evidence="5">KCTC 42143</strain>
    </source>
</reference>
<evidence type="ECO:0000259" key="3">
    <source>
        <dbReference type="Pfam" id="PF02397"/>
    </source>
</evidence>
<dbReference type="Proteomes" id="UP001597285">
    <property type="component" value="Unassembled WGS sequence"/>
</dbReference>